<evidence type="ECO:0000313" key="1">
    <source>
        <dbReference type="EMBL" id="KAH3852746.1"/>
    </source>
</evidence>
<dbReference type="Proteomes" id="UP000828390">
    <property type="component" value="Unassembled WGS sequence"/>
</dbReference>
<comment type="caution">
    <text evidence="1">The sequence shown here is derived from an EMBL/GenBank/DDBJ whole genome shotgun (WGS) entry which is preliminary data.</text>
</comment>
<gene>
    <name evidence="1" type="ORF">DPMN_095263</name>
</gene>
<name>A0A9D4L941_DREPO</name>
<accession>A0A9D4L941</accession>
<dbReference type="AlphaFoldDB" id="A0A9D4L941"/>
<evidence type="ECO:0000313" key="2">
    <source>
        <dbReference type="Proteomes" id="UP000828390"/>
    </source>
</evidence>
<dbReference type="EMBL" id="JAIWYP010000003">
    <property type="protein sequence ID" value="KAH3852746.1"/>
    <property type="molecule type" value="Genomic_DNA"/>
</dbReference>
<sequence length="83" mass="9627">MKNQDADGLSRYSYERVKAPDDFESVKMENKTVRAICNMIVTPYMETLPVYMNILETIEDLGKSLAQKELREIRGAQREDLLI</sequence>
<protein>
    <submittedName>
        <fullName evidence="1">Uncharacterized protein</fullName>
    </submittedName>
</protein>
<organism evidence="1 2">
    <name type="scientific">Dreissena polymorpha</name>
    <name type="common">Zebra mussel</name>
    <name type="synonym">Mytilus polymorpha</name>
    <dbReference type="NCBI Taxonomy" id="45954"/>
    <lineage>
        <taxon>Eukaryota</taxon>
        <taxon>Metazoa</taxon>
        <taxon>Spiralia</taxon>
        <taxon>Lophotrochozoa</taxon>
        <taxon>Mollusca</taxon>
        <taxon>Bivalvia</taxon>
        <taxon>Autobranchia</taxon>
        <taxon>Heteroconchia</taxon>
        <taxon>Euheterodonta</taxon>
        <taxon>Imparidentia</taxon>
        <taxon>Neoheterodontei</taxon>
        <taxon>Myida</taxon>
        <taxon>Dreissenoidea</taxon>
        <taxon>Dreissenidae</taxon>
        <taxon>Dreissena</taxon>
    </lineage>
</organism>
<reference evidence="1" key="2">
    <citation type="submission" date="2020-11" db="EMBL/GenBank/DDBJ databases">
        <authorList>
            <person name="McCartney M.A."/>
            <person name="Auch B."/>
            <person name="Kono T."/>
            <person name="Mallez S."/>
            <person name="Becker A."/>
            <person name="Gohl D.M."/>
            <person name="Silverstein K.A.T."/>
            <person name="Koren S."/>
            <person name="Bechman K.B."/>
            <person name="Herman A."/>
            <person name="Abrahante J.E."/>
            <person name="Garbe J."/>
        </authorList>
    </citation>
    <scope>NUCLEOTIDE SEQUENCE</scope>
    <source>
        <strain evidence="1">Duluth1</strain>
        <tissue evidence="1">Whole animal</tissue>
    </source>
</reference>
<reference evidence="1" key="1">
    <citation type="journal article" date="2019" name="bioRxiv">
        <title>The Genome of the Zebra Mussel, Dreissena polymorpha: A Resource for Invasive Species Research.</title>
        <authorList>
            <person name="McCartney M.A."/>
            <person name="Auch B."/>
            <person name="Kono T."/>
            <person name="Mallez S."/>
            <person name="Zhang Y."/>
            <person name="Obille A."/>
            <person name="Becker A."/>
            <person name="Abrahante J.E."/>
            <person name="Garbe J."/>
            <person name="Badalamenti J.P."/>
            <person name="Herman A."/>
            <person name="Mangelson H."/>
            <person name="Liachko I."/>
            <person name="Sullivan S."/>
            <person name="Sone E.D."/>
            <person name="Koren S."/>
            <person name="Silverstein K.A.T."/>
            <person name="Beckman K.B."/>
            <person name="Gohl D.M."/>
        </authorList>
    </citation>
    <scope>NUCLEOTIDE SEQUENCE</scope>
    <source>
        <strain evidence="1">Duluth1</strain>
        <tissue evidence="1">Whole animal</tissue>
    </source>
</reference>
<proteinExistence type="predicted"/>
<keyword evidence="2" id="KW-1185">Reference proteome</keyword>